<dbReference type="Proteomes" id="UP000244930">
    <property type="component" value="Chromosome"/>
</dbReference>
<keyword evidence="5 7" id="KW-1015">Disulfide bond</keyword>
<evidence type="ECO:0000256" key="7">
    <source>
        <dbReference type="PIRNR" id="PIRNR001488"/>
    </source>
</evidence>
<dbReference type="InterPro" id="IPR013766">
    <property type="entry name" value="Thioredoxin_domain"/>
</dbReference>
<comment type="subcellular location">
    <subcellularLocation>
        <location evidence="1 7">Periplasm</location>
    </subcellularLocation>
</comment>
<sequence>MNRRHALQQLGALALFAGSAGKVLAQSGSGPAYQVLEPSVPTATKGKIEVIEFFHYGCPHCHDFDPLLGQWIKRLPADVSFVRVPAIWGNPQLQALARLYYTFEVTGQVDTLHELVFGAVQNDREPLNTEDGVRAWVGKRGIDTAKFMEAYKSFGVESLVKRADQIARAYKVQGVPTMAVDGRFITSASLTGSHEGTLKQVDALLTRVRSEARKS</sequence>
<dbReference type="Pfam" id="PF01323">
    <property type="entry name" value="DSBA"/>
    <property type="match status" value="1"/>
</dbReference>
<comment type="similarity">
    <text evidence="2">Belongs to the thioredoxin family. DsbA subfamily.</text>
</comment>
<dbReference type="RefSeq" id="WP_108950371.1">
    <property type="nucleotide sequence ID" value="NZ_CP022187.1"/>
</dbReference>
<organism evidence="11 12">
    <name type="scientific">Parazoarcus communis</name>
    <dbReference type="NCBI Taxonomy" id="41977"/>
    <lineage>
        <taxon>Bacteria</taxon>
        <taxon>Pseudomonadati</taxon>
        <taxon>Pseudomonadota</taxon>
        <taxon>Betaproteobacteria</taxon>
        <taxon>Rhodocyclales</taxon>
        <taxon>Zoogloeaceae</taxon>
        <taxon>Parazoarcus</taxon>
    </lineage>
</organism>
<keyword evidence="12" id="KW-1185">Reference proteome</keyword>
<dbReference type="AlphaFoldDB" id="A0A2U8GSN2"/>
<dbReference type="PIRSF" id="PIRSF001488">
    <property type="entry name" value="Tdi_protein"/>
    <property type="match status" value="1"/>
</dbReference>
<evidence type="ECO:0000256" key="8">
    <source>
        <dbReference type="PIRSR" id="PIRSR001488-1"/>
    </source>
</evidence>
<dbReference type="PROSITE" id="PS00194">
    <property type="entry name" value="THIOREDOXIN_1"/>
    <property type="match status" value="1"/>
</dbReference>
<feature type="disulfide bond" description="Redox-active" evidence="8">
    <location>
        <begin position="58"/>
        <end position="61"/>
    </location>
</feature>
<feature type="domain" description="Thioredoxin" evidence="10">
    <location>
        <begin position="4"/>
        <end position="168"/>
    </location>
</feature>
<dbReference type="PROSITE" id="PS51352">
    <property type="entry name" value="THIOREDOXIN_2"/>
    <property type="match status" value="1"/>
</dbReference>
<evidence type="ECO:0000256" key="2">
    <source>
        <dbReference type="ARBA" id="ARBA00005791"/>
    </source>
</evidence>
<dbReference type="PANTHER" id="PTHR35891:SF3">
    <property type="entry name" value="THIOL:DISULFIDE INTERCHANGE PROTEIN DSBL"/>
    <property type="match status" value="1"/>
</dbReference>
<name>A0A2U8GSN2_9RHOO</name>
<evidence type="ECO:0000259" key="10">
    <source>
        <dbReference type="PROSITE" id="PS51352"/>
    </source>
</evidence>
<dbReference type="PANTHER" id="PTHR35891">
    <property type="entry name" value="THIOL:DISULFIDE INTERCHANGE PROTEIN DSBA"/>
    <property type="match status" value="1"/>
</dbReference>
<reference evidence="11 12" key="1">
    <citation type="submission" date="2017-06" db="EMBL/GenBank/DDBJ databases">
        <title>Azoarcus.</title>
        <authorList>
            <person name="Woo J.-H."/>
            <person name="Kim H.-S."/>
        </authorList>
    </citation>
    <scope>NUCLEOTIDE SEQUENCE [LARGE SCALE GENOMIC DNA]</scope>
    <source>
        <strain evidence="11 12">TSPY31</strain>
    </source>
</reference>
<feature type="signal peptide" evidence="9">
    <location>
        <begin position="1"/>
        <end position="25"/>
    </location>
</feature>
<keyword evidence="3 9" id="KW-0732">Signal</keyword>
<dbReference type="SUPFAM" id="SSF52833">
    <property type="entry name" value="Thioredoxin-like"/>
    <property type="match status" value="1"/>
</dbReference>
<gene>
    <name evidence="11" type="ORF">CEW83_16830</name>
</gene>
<dbReference type="InterPro" id="IPR050824">
    <property type="entry name" value="Thiol_disulfide_DsbA"/>
</dbReference>
<dbReference type="CDD" id="cd03019">
    <property type="entry name" value="DsbA_DsbA"/>
    <property type="match status" value="1"/>
</dbReference>
<proteinExistence type="inferred from homology"/>
<dbReference type="EMBL" id="CP022187">
    <property type="protein sequence ID" value="AWI76672.1"/>
    <property type="molecule type" value="Genomic_DNA"/>
</dbReference>
<dbReference type="InterPro" id="IPR036249">
    <property type="entry name" value="Thioredoxin-like_sf"/>
</dbReference>
<protein>
    <recommendedName>
        <fullName evidence="7">Thiol:disulfide interchange protein</fullName>
    </recommendedName>
</protein>
<keyword evidence="4 7" id="KW-0574">Periplasm</keyword>
<dbReference type="InterPro" id="IPR023205">
    <property type="entry name" value="DsbA/DsbL"/>
</dbReference>
<evidence type="ECO:0000313" key="11">
    <source>
        <dbReference type="EMBL" id="AWI76672.1"/>
    </source>
</evidence>
<evidence type="ECO:0000256" key="3">
    <source>
        <dbReference type="ARBA" id="ARBA00022729"/>
    </source>
</evidence>
<feature type="chain" id="PRO_5015949324" description="Thiol:disulfide interchange protein" evidence="9">
    <location>
        <begin position="26"/>
        <end position="215"/>
    </location>
</feature>
<evidence type="ECO:0000313" key="12">
    <source>
        <dbReference type="Proteomes" id="UP000244930"/>
    </source>
</evidence>
<accession>A0A2U8GSN2</accession>
<dbReference type="Gene3D" id="3.40.30.10">
    <property type="entry name" value="Glutaredoxin"/>
    <property type="match status" value="1"/>
</dbReference>
<evidence type="ECO:0000256" key="1">
    <source>
        <dbReference type="ARBA" id="ARBA00004418"/>
    </source>
</evidence>
<evidence type="ECO:0000256" key="9">
    <source>
        <dbReference type="SAM" id="SignalP"/>
    </source>
</evidence>
<dbReference type="InterPro" id="IPR001853">
    <property type="entry name" value="DSBA-like_thioredoxin_dom"/>
</dbReference>
<evidence type="ECO:0000256" key="5">
    <source>
        <dbReference type="ARBA" id="ARBA00023157"/>
    </source>
</evidence>
<dbReference type="GO" id="GO:0015036">
    <property type="term" value="F:disulfide oxidoreductase activity"/>
    <property type="evidence" value="ECO:0007669"/>
    <property type="project" value="UniProtKB-ARBA"/>
</dbReference>
<evidence type="ECO:0000256" key="4">
    <source>
        <dbReference type="ARBA" id="ARBA00022764"/>
    </source>
</evidence>
<dbReference type="KEGG" id="acom:CEW83_16830"/>
<keyword evidence="6" id="KW-0676">Redox-active center</keyword>
<dbReference type="GO" id="GO:0042597">
    <property type="term" value="C:periplasmic space"/>
    <property type="evidence" value="ECO:0007669"/>
    <property type="project" value="UniProtKB-SubCell"/>
</dbReference>
<evidence type="ECO:0000256" key="6">
    <source>
        <dbReference type="ARBA" id="ARBA00023284"/>
    </source>
</evidence>
<dbReference type="InterPro" id="IPR017937">
    <property type="entry name" value="Thioredoxin_CS"/>
</dbReference>